<name>A0AAD4CLA0_ASPNN</name>
<accession>A0AAD4CLA0</accession>
<dbReference type="Proteomes" id="UP001194746">
    <property type="component" value="Unassembled WGS sequence"/>
</dbReference>
<sequence>MDANGVNGDGSNVTKRARHALIASHEAQPVNTPTTPFFDNPRGIALGIRKLKILKATEKLHHLQPGEEVLDFSPALSDTFQVYVVEEALTYPWLMDSLLALTSLHIASELVSDNDTYGGHVALAAEYASDALSYQNKAVPSFREALADISESNCDALFACSLILMASAGVSPLLQAKFEDMEGADGKSGGIHRTQALMSLFHFVKGIHSVIDGAHPWLANGPFKNAIWTHSDDAWMSSPPESHPVTRRLKRLCEQVESQTGSVYDRAIRLLAACFLKDEMMTIPWLVVAGQGFVNEVEKQDHMALLILMHWGVLLNQMDSLWWARLSGRKIVMDLVMDIAEHKEWDEVIGWATESVGLSID</sequence>
<evidence type="ECO:0000313" key="2">
    <source>
        <dbReference type="Proteomes" id="UP001194746"/>
    </source>
</evidence>
<reference evidence="1" key="2">
    <citation type="submission" date="2020-02" db="EMBL/GenBank/DDBJ databases">
        <authorList>
            <person name="Gilchrist C.L.M."/>
            <person name="Chooi Y.-H."/>
        </authorList>
    </citation>
    <scope>NUCLEOTIDE SEQUENCE</scope>
    <source>
        <strain evidence="1">MST-FP2251</strain>
    </source>
</reference>
<organism evidence="1 2">
    <name type="scientific">Aspergillus nanangensis</name>
    <dbReference type="NCBI Taxonomy" id="2582783"/>
    <lineage>
        <taxon>Eukaryota</taxon>
        <taxon>Fungi</taxon>
        <taxon>Dikarya</taxon>
        <taxon>Ascomycota</taxon>
        <taxon>Pezizomycotina</taxon>
        <taxon>Eurotiomycetes</taxon>
        <taxon>Eurotiomycetidae</taxon>
        <taxon>Eurotiales</taxon>
        <taxon>Aspergillaceae</taxon>
        <taxon>Aspergillus</taxon>
        <taxon>Aspergillus subgen. Circumdati</taxon>
    </lineage>
</organism>
<dbReference type="PANTHER" id="PTHR47784">
    <property type="entry name" value="STEROL UPTAKE CONTROL PROTEIN 2"/>
    <property type="match status" value="1"/>
</dbReference>
<reference evidence="1" key="1">
    <citation type="journal article" date="2019" name="Beilstein J. Org. Chem.">
        <title>Nanangenines: drimane sesquiterpenoids as the dominant metabolite cohort of a novel Australian fungus, Aspergillus nanangensis.</title>
        <authorList>
            <person name="Lacey H.J."/>
            <person name="Gilchrist C.L.M."/>
            <person name="Crombie A."/>
            <person name="Kalaitzis J.A."/>
            <person name="Vuong D."/>
            <person name="Rutledge P.J."/>
            <person name="Turner P."/>
            <person name="Pitt J.I."/>
            <person name="Lacey E."/>
            <person name="Chooi Y.H."/>
            <person name="Piggott A.M."/>
        </authorList>
    </citation>
    <scope>NUCLEOTIDE SEQUENCE</scope>
    <source>
        <strain evidence="1">MST-FP2251</strain>
    </source>
</reference>
<dbReference type="GO" id="GO:0001228">
    <property type="term" value="F:DNA-binding transcription activator activity, RNA polymerase II-specific"/>
    <property type="evidence" value="ECO:0007669"/>
    <property type="project" value="TreeGrafter"/>
</dbReference>
<gene>
    <name evidence="1" type="ORF">FE257_008536</name>
</gene>
<dbReference type="PANTHER" id="PTHR47784:SF10">
    <property type="entry name" value="TRANSCRIPTION FACTOR, PUTATIVE (AFU_ORTHOLOGUE AFUA_6G14150)-RELATED"/>
    <property type="match status" value="1"/>
</dbReference>
<dbReference type="AlphaFoldDB" id="A0AAD4CLA0"/>
<dbReference type="InterPro" id="IPR053157">
    <property type="entry name" value="Sterol_Uptake_Regulator"/>
</dbReference>
<proteinExistence type="predicted"/>
<dbReference type="EMBL" id="VCAU01000045">
    <property type="protein sequence ID" value="KAF9888604.1"/>
    <property type="molecule type" value="Genomic_DNA"/>
</dbReference>
<keyword evidence="2" id="KW-1185">Reference proteome</keyword>
<comment type="caution">
    <text evidence="1">The sequence shown here is derived from an EMBL/GenBank/DDBJ whole genome shotgun (WGS) entry which is preliminary data.</text>
</comment>
<evidence type="ECO:0000313" key="1">
    <source>
        <dbReference type="EMBL" id="KAF9888604.1"/>
    </source>
</evidence>
<protein>
    <submittedName>
        <fullName evidence="1">Uncharacterized protein</fullName>
    </submittedName>
</protein>